<feature type="transmembrane region" description="Helical" evidence="1">
    <location>
        <begin position="216"/>
        <end position="236"/>
    </location>
</feature>
<feature type="transmembrane region" description="Helical" evidence="1">
    <location>
        <begin position="669"/>
        <end position="686"/>
    </location>
</feature>
<feature type="transmembrane region" description="Helical" evidence="1">
    <location>
        <begin position="185"/>
        <end position="204"/>
    </location>
</feature>
<feature type="transmembrane region" description="Helical" evidence="1">
    <location>
        <begin position="1265"/>
        <end position="1289"/>
    </location>
</feature>
<feature type="transmembrane region" description="Helical" evidence="1">
    <location>
        <begin position="1348"/>
        <end position="1375"/>
    </location>
</feature>
<feature type="transmembrane region" description="Helical" evidence="1">
    <location>
        <begin position="735"/>
        <end position="755"/>
    </location>
</feature>
<feature type="transmembrane region" description="Helical" evidence="1">
    <location>
        <begin position="792"/>
        <end position="813"/>
    </location>
</feature>
<feature type="transmembrane region" description="Helical" evidence="1">
    <location>
        <begin position="375"/>
        <end position="394"/>
    </location>
</feature>
<keyword evidence="1" id="KW-1133">Transmembrane helix</keyword>
<keyword evidence="1" id="KW-0812">Transmembrane</keyword>
<feature type="domain" description="Cyclic nucleotide-binding" evidence="2">
    <location>
        <begin position="1"/>
        <end position="82"/>
    </location>
</feature>
<feature type="transmembrane region" description="Helical" evidence="1">
    <location>
        <begin position="1324"/>
        <end position="1342"/>
    </location>
</feature>
<dbReference type="InterPro" id="IPR014710">
    <property type="entry name" value="RmlC-like_jellyroll"/>
</dbReference>
<evidence type="ECO:0000313" key="3">
    <source>
        <dbReference type="Proteomes" id="UP000695000"/>
    </source>
</evidence>
<dbReference type="RefSeq" id="XP_017782324.1">
    <property type="nucleotide sequence ID" value="XM_017926835.1"/>
</dbReference>
<gene>
    <name evidence="4 5 6" type="primary">LOC108566778</name>
</gene>
<feature type="transmembrane region" description="Helical" evidence="1">
    <location>
        <begin position="865"/>
        <end position="886"/>
    </location>
</feature>
<dbReference type="PANTHER" id="PTHR47823:SF9">
    <property type="entry name" value="CHROMOSOME UNDETERMINED SCAFFOLD_10, WHOLE GENOME SHOTGUN SEQUENCE"/>
    <property type="match status" value="1"/>
</dbReference>
<dbReference type="InterPro" id="IPR000595">
    <property type="entry name" value="cNMP-bd_dom"/>
</dbReference>
<feature type="transmembrane region" description="Helical" evidence="1">
    <location>
        <begin position="1126"/>
        <end position="1144"/>
    </location>
</feature>
<protein>
    <submittedName>
        <fullName evidence="4 5">Uncharacterized protein LOC108566778</fullName>
    </submittedName>
</protein>
<dbReference type="Pfam" id="PF00027">
    <property type="entry name" value="cNMP_binding"/>
    <property type="match status" value="2"/>
</dbReference>
<feature type="transmembrane region" description="Helical" evidence="1">
    <location>
        <begin position="692"/>
        <end position="711"/>
    </location>
</feature>
<keyword evidence="3" id="KW-1185">Reference proteome</keyword>
<dbReference type="GeneID" id="108566778"/>
<proteinExistence type="predicted"/>
<sequence length="1582" mass="185858">MVYISKGVIEILSSENGESGVLALTSGTCVGEASLLFPYISDVDFRCKTTTELFTLHRNDFVILCRHHPAVYRDFLQQILKRYKDAKKFIDVKRNHPKGLTNLLQLKNNLHRLSSKNKDLYSMHAPENIYLANELNYKCEMYPFNTMRYLELLSIKERIHFDTDIVFIKSTGMWILKPNSPVLAAWEYIVLVFCLIVALWIPYMCSMKKRFISNEFIILFNILWWIDFIILSVTPVNSESRATTMVTIMSERIKHISFACDIIAVVPSFMLTSLLPHKLVEFNRTWLYMNKVLKVYRIFKFLNDWERQFNVNILLHTALKYGFLYIMLIYYTSCVMVAFGNSEGLFTTIAVQMASGVGYLYSDVLYIPYTIVLDYISYFLEFAATNAIIAAVYLRYNNRKKIQTFFARVFHCTHQRTDKKYLLRRLNLCIETHLNDNDGLMLMVSMPKFLGLSPFFMNMVQTEGFVDILSSVEMISFMPKGLIAKLSVICHKVIYHRQCVLISRGVIYDQVFILYKGVAKKVVGKQVYDTEMLTMLNLLEICYGLPSAMTVICLTEVVCLYFKYSDFERLLTEFPETNELFKSNLRANEGIRELLMRIGRAKSQSKLIVKDYDYFQFWKFKKGKTATIYENHDYHGPFNKLGMFAFVRFVLMRKTVHPESKFLVYWERFRFSFAILSSILFLIPFFNSNSSSPNVLLFLLLDLTAYADVYFRMHVCYYNEIGILVKHPLETARHYLKHGFFVDLLGVIPINYIIADDDIAVTFAMSCLRLIQVHRFYSYKASFMWPSVPLQLAVNFITVVIFINFCSSVIVVNDCDNSYKNGTEWVVLCKTLNMEYFDIFSYYFYVVSSTVTTVSMDTYISFEHSYFLITFLAYLSSVSVIIKIYIVSNIFSSFCSNDVRLPISRKSTASLLHFMRKRKVSLYLRREIKKYFDTSWMVIGDGNPFELYANLNTSLKRDLLFEFYGPKLTGHSLLSDNKLLLEDFFKNCLIEMNMMTFNKDGYILTINDIQGKIFFLHTGYVDVVAADGTVLDTLGESSIFGNMENVTLFRQKVTVVTNTTVLVFFMKTKTFYMLINYFPHIKKTFLRLMQYKQYYIESSAPKMIRKMVNLRHYNKAMVRYRLFRKFSLLHALLPCYVGVMMELYQMAVCEISGNFLALQFSLDVMHTVHSVCKFFVGYLDDNWELITERKLVKKPHMKKTEMAITVISCLPLDYFMLMVFNINGVKEQCFFFNLLRINRVLRIYYLIRYFSDHLFKYTLTNGYTVWKRCCVFVLEITMYVTTCATFLIMSERIFWYITKKKSFSVHYYKVRLWMSRIYRAPSSIKFDIYFKYCYFVMMFLTFKSDRNYYISSTMIMSLYMIVVLASYICSILMFAQLFEIIVECLSPHVHYGHIINFIMHYLRSHASPIIKLKLSSQMQNSWFHMQSHSLKALNLAPSYLKQSVMYSIYGHLFTNHIIFGRSHPDFVRQVLVHAKQVFYLCDDIITYKDVDRECMYFIVSGKVAVLEDEIHCFQAAHEVLNAGDSFGIIEGIFPKHPYKYTYKTVGNCEILELLLKDWKYLLDFFPATKEHILDVHTNMNLY</sequence>
<dbReference type="RefSeq" id="XP_017782306.1">
    <property type="nucleotide sequence ID" value="XM_017926817.1"/>
</dbReference>
<evidence type="ECO:0000313" key="6">
    <source>
        <dbReference type="RefSeq" id="XP_017782324.1"/>
    </source>
</evidence>
<organism evidence="3 4">
    <name type="scientific">Nicrophorus vespilloides</name>
    <name type="common">Boreal carrion beetle</name>
    <dbReference type="NCBI Taxonomy" id="110193"/>
    <lineage>
        <taxon>Eukaryota</taxon>
        <taxon>Metazoa</taxon>
        <taxon>Ecdysozoa</taxon>
        <taxon>Arthropoda</taxon>
        <taxon>Hexapoda</taxon>
        <taxon>Insecta</taxon>
        <taxon>Pterygota</taxon>
        <taxon>Neoptera</taxon>
        <taxon>Endopterygota</taxon>
        <taxon>Coleoptera</taxon>
        <taxon>Polyphaga</taxon>
        <taxon>Staphyliniformia</taxon>
        <taxon>Silphidae</taxon>
        <taxon>Nicrophorinae</taxon>
        <taxon>Nicrophorus</taxon>
    </lineage>
</organism>
<evidence type="ECO:0000256" key="1">
    <source>
        <dbReference type="SAM" id="Phobius"/>
    </source>
</evidence>
<feature type="domain" description="Cyclic nucleotide-binding" evidence="2">
    <location>
        <begin position="1458"/>
        <end position="1562"/>
    </location>
</feature>
<dbReference type="PROSITE" id="PS50042">
    <property type="entry name" value="CNMP_BINDING_3"/>
    <property type="match status" value="4"/>
</dbReference>
<feature type="domain" description="Cyclic nucleotide-binding" evidence="2">
    <location>
        <begin position="992"/>
        <end position="1075"/>
    </location>
</feature>
<dbReference type="InterPro" id="IPR018490">
    <property type="entry name" value="cNMP-bd_dom_sf"/>
</dbReference>
<dbReference type="RefSeq" id="XP_017782315.1">
    <property type="nucleotide sequence ID" value="XM_017926826.1"/>
</dbReference>
<accession>A0ABM1N656</accession>
<feature type="transmembrane region" description="Helical" evidence="1">
    <location>
        <begin position="322"/>
        <end position="340"/>
    </location>
</feature>
<dbReference type="PANTHER" id="PTHR47823">
    <property type="entry name" value="ION_TRANS DOMAIN-CONTAINING PROTEIN"/>
    <property type="match status" value="1"/>
</dbReference>
<dbReference type="SUPFAM" id="SSF51206">
    <property type="entry name" value="cAMP-binding domain-like"/>
    <property type="match status" value="4"/>
</dbReference>
<evidence type="ECO:0000313" key="4">
    <source>
        <dbReference type="RefSeq" id="XP_017782306.1"/>
    </source>
</evidence>
<name>A0ABM1N656_NICVS</name>
<reference evidence="4 5" key="1">
    <citation type="submission" date="2025-05" db="UniProtKB">
        <authorList>
            <consortium name="RefSeq"/>
        </authorList>
    </citation>
    <scope>IDENTIFICATION</scope>
    <source>
        <tissue evidence="4 5">Whole Larva</tissue>
    </source>
</reference>
<evidence type="ECO:0000313" key="5">
    <source>
        <dbReference type="RefSeq" id="XP_017782315.1"/>
    </source>
</evidence>
<evidence type="ECO:0000259" key="2">
    <source>
        <dbReference type="PROSITE" id="PS50042"/>
    </source>
</evidence>
<dbReference type="CDD" id="cd00038">
    <property type="entry name" value="CAP_ED"/>
    <property type="match status" value="3"/>
</dbReference>
<dbReference type="Gene3D" id="2.60.120.10">
    <property type="entry name" value="Jelly Rolls"/>
    <property type="match status" value="4"/>
</dbReference>
<dbReference type="Proteomes" id="UP000695000">
    <property type="component" value="Unplaced"/>
</dbReference>
<feature type="transmembrane region" description="Helical" evidence="1">
    <location>
        <begin position="256"/>
        <end position="275"/>
    </location>
</feature>
<keyword evidence="1" id="KW-0472">Membrane</keyword>
<feature type="domain" description="Cyclic nucleotide-binding" evidence="2">
    <location>
        <begin position="474"/>
        <end position="571"/>
    </location>
</feature>
<feature type="transmembrane region" description="Helical" evidence="1">
    <location>
        <begin position="1200"/>
        <end position="1222"/>
    </location>
</feature>